<dbReference type="PANTHER" id="PTHR10584:SF166">
    <property type="entry name" value="RIBOKINASE"/>
    <property type="match status" value="1"/>
</dbReference>
<feature type="binding site" evidence="12">
    <location>
        <position position="244"/>
    </location>
    <ligand>
        <name>K(+)</name>
        <dbReference type="ChEBI" id="CHEBI:29103"/>
    </ligand>
</feature>
<dbReference type="CDD" id="cd01174">
    <property type="entry name" value="ribokinase"/>
    <property type="match status" value="1"/>
</dbReference>
<keyword evidence="5 12" id="KW-0479">Metal-binding</keyword>
<dbReference type="HAMAP" id="MF_01987">
    <property type="entry name" value="Ribokinase"/>
    <property type="match status" value="1"/>
</dbReference>
<dbReference type="PRINTS" id="PR00990">
    <property type="entry name" value="RIBOKINASE"/>
</dbReference>
<evidence type="ECO:0000256" key="11">
    <source>
        <dbReference type="ARBA" id="ARBA00023277"/>
    </source>
</evidence>
<keyword evidence="11 12" id="KW-0119">Carbohydrate metabolism</keyword>
<feature type="binding site" evidence="12">
    <location>
        <position position="281"/>
    </location>
    <ligand>
        <name>K(+)</name>
        <dbReference type="ChEBI" id="CHEBI:29103"/>
    </ligand>
</feature>
<feature type="binding site" evidence="12">
    <location>
        <begin position="10"/>
        <end position="12"/>
    </location>
    <ligand>
        <name>substrate</name>
    </ligand>
</feature>
<keyword evidence="10 12" id="KW-0630">Potassium</keyword>
<evidence type="ECO:0000256" key="9">
    <source>
        <dbReference type="ARBA" id="ARBA00022842"/>
    </source>
</evidence>
<dbReference type="Proteomes" id="UP001209076">
    <property type="component" value="Unassembled WGS sequence"/>
</dbReference>
<feature type="binding site" evidence="12">
    <location>
        <begin position="247"/>
        <end position="248"/>
    </location>
    <ligand>
        <name>ATP</name>
        <dbReference type="ChEBI" id="CHEBI:30616"/>
    </ligand>
</feature>
<evidence type="ECO:0000256" key="2">
    <source>
        <dbReference type="ARBA" id="ARBA00012035"/>
    </source>
</evidence>
<evidence type="ECO:0000256" key="4">
    <source>
        <dbReference type="ARBA" id="ARBA00022679"/>
    </source>
</evidence>
<keyword evidence="9 12" id="KW-0460">Magnesium</keyword>
<dbReference type="InterPro" id="IPR011877">
    <property type="entry name" value="Ribokinase"/>
</dbReference>
<dbReference type="PROSITE" id="PS00583">
    <property type="entry name" value="PFKB_KINASES_1"/>
    <property type="match status" value="1"/>
</dbReference>
<dbReference type="InterPro" id="IPR002173">
    <property type="entry name" value="Carboh/pur_kinase_PfkB_CS"/>
</dbReference>
<comment type="similarity">
    <text evidence="12">Belongs to the carbohydrate kinase PfkB family. Ribokinase subfamily.</text>
</comment>
<dbReference type="PROSITE" id="PS00584">
    <property type="entry name" value="PFKB_KINASES_2"/>
    <property type="match status" value="1"/>
</dbReference>
<feature type="active site" description="Proton acceptor" evidence="12">
    <location>
        <position position="248"/>
    </location>
</feature>
<dbReference type="EMBL" id="JAOEGN010000009">
    <property type="protein sequence ID" value="MCU0105130.1"/>
    <property type="molecule type" value="Genomic_DNA"/>
</dbReference>
<protein>
    <recommendedName>
        <fullName evidence="3 12">Ribokinase</fullName>
        <shortName evidence="12">RK</shortName>
        <ecNumber evidence="2 12">2.7.1.15</ecNumber>
    </recommendedName>
</protein>
<evidence type="ECO:0000256" key="1">
    <source>
        <dbReference type="ARBA" id="ARBA00005380"/>
    </source>
</evidence>
<feature type="binding site" evidence="12">
    <location>
        <position position="248"/>
    </location>
    <ligand>
        <name>substrate</name>
    </ligand>
</feature>
<comment type="function">
    <text evidence="12">Catalyzes the phosphorylation of ribose at O-5 in a reaction requiring ATP and magnesium. The resulting D-ribose-5-phosphate can then be used either for sythesis of nucleotides, histidine, and tryptophan, or as a component of the pentose phosphate pathway.</text>
</comment>
<keyword evidence="7 12" id="KW-0418">Kinase</keyword>
<evidence type="ECO:0000256" key="12">
    <source>
        <dbReference type="HAMAP-Rule" id="MF_01987"/>
    </source>
</evidence>
<evidence type="ECO:0000313" key="15">
    <source>
        <dbReference type="Proteomes" id="UP001209076"/>
    </source>
</evidence>
<gene>
    <name evidence="12" type="primary">rbsK</name>
    <name evidence="14" type="ORF">N7603_05620</name>
</gene>
<dbReference type="InterPro" id="IPR029056">
    <property type="entry name" value="Ribokinase-like"/>
</dbReference>
<dbReference type="InterPro" id="IPR011611">
    <property type="entry name" value="PfkB_dom"/>
</dbReference>
<comment type="activity regulation">
    <text evidence="12">Activated by a monovalent cation that binds near, but not in, the active site. The most likely occupant of the site in vivo is potassium. Ion binding induces a conformational change that may alter substrate affinity.</text>
</comment>
<dbReference type="InterPro" id="IPR002139">
    <property type="entry name" value="Ribo/fructo_kinase"/>
</dbReference>
<comment type="caution">
    <text evidence="12">Lacks conserved residue(s) required for the propagation of feature annotation.</text>
</comment>
<evidence type="ECO:0000256" key="7">
    <source>
        <dbReference type="ARBA" id="ARBA00022777"/>
    </source>
</evidence>
<evidence type="ECO:0000313" key="14">
    <source>
        <dbReference type="EMBL" id="MCU0105130.1"/>
    </source>
</evidence>
<reference evidence="15" key="1">
    <citation type="submission" date="2023-07" db="EMBL/GenBank/DDBJ databases">
        <title>Novel Mycoplasma species identified in domestic and wild animals.</title>
        <authorList>
            <person name="Volokhov D.V."/>
            <person name="Furtak V.A."/>
            <person name="Zagorodnyaya T.A."/>
        </authorList>
    </citation>
    <scope>NUCLEOTIDE SEQUENCE [LARGE SCALE GENOMIC DNA]</scope>
    <source>
        <strain evidence="15">92-19</strain>
    </source>
</reference>
<feature type="binding site" evidence="12">
    <location>
        <position position="278"/>
    </location>
    <ligand>
        <name>K(+)</name>
        <dbReference type="ChEBI" id="CHEBI:29103"/>
    </ligand>
</feature>
<keyword evidence="4 12" id="KW-0808">Transferase</keyword>
<feature type="binding site" evidence="12">
    <location>
        <begin position="217"/>
        <end position="222"/>
    </location>
    <ligand>
        <name>ATP</name>
        <dbReference type="ChEBI" id="CHEBI:30616"/>
    </ligand>
</feature>
<feature type="binding site" evidence="12">
    <location>
        <position position="137"/>
    </location>
    <ligand>
        <name>substrate</name>
    </ligand>
</feature>
<keyword evidence="6 12" id="KW-0547">Nucleotide-binding</keyword>
<comment type="cofactor">
    <cofactor evidence="12">
        <name>Mg(2+)</name>
        <dbReference type="ChEBI" id="CHEBI:18420"/>
    </cofactor>
    <text evidence="12">Requires a divalent cation, most likely magnesium in vivo, as an electrophilic catalyst to aid phosphoryl group transfer. It is the chelate of the metal and the nucleotide that is the actual substrate.</text>
</comment>
<evidence type="ECO:0000256" key="8">
    <source>
        <dbReference type="ARBA" id="ARBA00022840"/>
    </source>
</evidence>
<evidence type="ECO:0000259" key="13">
    <source>
        <dbReference type="Pfam" id="PF00294"/>
    </source>
</evidence>
<evidence type="ECO:0000256" key="5">
    <source>
        <dbReference type="ARBA" id="ARBA00022723"/>
    </source>
</evidence>
<feature type="binding site" evidence="12">
    <location>
        <position position="287"/>
    </location>
    <ligand>
        <name>K(+)</name>
        <dbReference type="ChEBI" id="CHEBI:29103"/>
    </ligand>
</feature>
<feature type="binding site" evidence="12">
    <location>
        <position position="283"/>
    </location>
    <ligand>
        <name>K(+)</name>
        <dbReference type="ChEBI" id="CHEBI:29103"/>
    </ligand>
</feature>
<feature type="binding site" evidence="12">
    <location>
        <position position="242"/>
    </location>
    <ligand>
        <name>K(+)</name>
        <dbReference type="ChEBI" id="CHEBI:29103"/>
    </ligand>
</feature>
<comment type="pathway">
    <text evidence="12">Carbohydrate metabolism; D-ribose degradation; D-ribose 5-phosphate from beta-D-ribopyranose: step 2/2.</text>
</comment>
<accession>A0ABT2PVZ5</accession>
<dbReference type="EC" id="2.7.1.15" evidence="2 12"/>
<feature type="domain" description="Carbohydrate kinase PfkB" evidence="13">
    <location>
        <begin position="3"/>
        <end position="290"/>
    </location>
</feature>
<comment type="caution">
    <text evidence="14">The sequence shown here is derived from an EMBL/GenBank/DDBJ whole genome shotgun (WGS) entry which is preliminary data.</text>
</comment>
<feature type="binding site" evidence="12">
    <location>
        <begin position="38"/>
        <end position="42"/>
    </location>
    <ligand>
        <name>substrate</name>
    </ligand>
</feature>
<comment type="catalytic activity">
    <reaction evidence="12">
        <text>D-ribose + ATP = D-ribose 5-phosphate + ADP + H(+)</text>
        <dbReference type="Rhea" id="RHEA:13697"/>
        <dbReference type="ChEBI" id="CHEBI:15378"/>
        <dbReference type="ChEBI" id="CHEBI:30616"/>
        <dbReference type="ChEBI" id="CHEBI:47013"/>
        <dbReference type="ChEBI" id="CHEBI:78346"/>
        <dbReference type="ChEBI" id="CHEBI:456216"/>
        <dbReference type="EC" id="2.7.1.15"/>
    </reaction>
</comment>
<feature type="binding site" evidence="12">
    <location>
        <position position="181"/>
    </location>
    <ligand>
        <name>ATP</name>
        <dbReference type="ChEBI" id="CHEBI:30616"/>
    </ligand>
</feature>
<comment type="similarity">
    <text evidence="1">Belongs to the carbohydrate kinase pfkB family.</text>
</comment>
<dbReference type="SUPFAM" id="SSF53613">
    <property type="entry name" value="Ribokinase-like"/>
    <property type="match status" value="1"/>
</dbReference>
<keyword evidence="12" id="KW-0963">Cytoplasm</keyword>
<comment type="subunit">
    <text evidence="12">Homodimer.</text>
</comment>
<name>A0ABT2PVZ5_9MOLU</name>
<sequence length="303" mass="32258">MRIFVIGSINMDLVIQSQKYPKLGETVTGFGFMTNPGGKGANQAVACQKSGASTVMVGAVGDAFGPELIQTLQHYGVDTTHVKSHDSVSSGIAVITIAEQDNAIVIDAGANALVDIHAIDEALLTASPNDYVLLQNEIPAKAIQYALRKAKALGLTTVMNPAPAKPLDDADFKYMDYLILNQSETEFYTHLYPITTKEILEASSILKRKGVKHTLFTLGALGSAYVDESVHWVDAHTVAVVDTTAAGDTYIGGFMARRAEGQSIEASMRYASAAAALTITKKGAQQSIPDQASVTLFMSQSKI</sequence>
<evidence type="ECO:0000256" key="10">
    <source>
        <dbReference type="ARBA" id="ARBA00022958"/>
    </source>
</evidence>
<comment type="subcellular location">
    <subcellularLocation>
        <location evidence="12">Cytoplasm</location>
    </subcellularLocation>
</comment>
<dbReference type="PANTHER" id="PTHR10584">
    <property type="entry name" value="SUGAR KINASE"/>
    <property type="match status" value="1"/>
</dbReference>
<organism evidence="14 15">
    <name type="scientific">Paracholeplasma vituli</name>
    <dbReference type="NCBI Taxonomy" id="69473"/>
    <lineage>
        <taxon>Bacteria</taxon>
        <taxon>Bacillati</taxon>
        <taxon>Mycoplasmatota</taxon>
        <taxon>Mollicutes</taxon>
        <taxon>Acholeplasmatales</taxon>
        <taxon>Acholeplasmataceae</taxon>
        <taxon>Paracholeplasma</taxon>
    </lineage>
</organism>
<dbReference type="Pfam" id="PF00294">
    <property type="entry name" value="PfkB"/>
    <property type="match status" value="1"/>
</dbReference>
<keyword evidence="8 12" id="KW-0067">ATP-binding</keyword>
<proteinExistence type="inferred from homology"/>
<keyword evidence="15" id="KW-1185">Reference proteome</keyword>
<dbReference type="Gene3D" id="3.40.1190.20">
    <property type="match status" value="1"/>
</dbReference>
<evidence type="ECO:0000256" key="3">
    <source>
        <dbReference type="ARBA" id="ARBA00016943"/>
    </source>
</evidence>
<dbReference type="RefSeq" id="WP_262096398.1">
    <property type="nucleotide sequence ID" value="NZ_JAOEGN010000009.1"/>
</dbReference>
<evidence type="ECO:0000256" key="6">
    <source>
        <dbReference type="ARBA" id="ARBA00022741"/>
    </source>
</evidence>